<evidence type="ECO:0000259" key="1">
    <source>
        <dbReference type="SMART" id="SM00256"/>
    </source>
</evidence>
<dbReference type="Proteomes" id="UP000004994">
    <property type="component" value="Chromosome 10"/>
</dbReference>
<dbReference type="Gramene" id="Solyc10g051160.1.1">
    <property type="protein sequence ID" value="Solyc10g051160.1.1"/>
    <property type="gene ID" value="Solyc10g051160.1"/>
</dbReference>
<reference evidence="2" key="2">
    <citation type="submission" date="2015-06" db="UniProtKB">
        <authorList>
            <consortium name="EnsemblPlants"/>
        </authorList>
    </citation>
    <scope>IDENTIFICATION</scope>
    <source>
        <strain evidence="2">cv. Heinz 1706</strain>
    </source>
</reference>
<reference evidence="2" key="1">
    <citation type="journal article" date="2012" name="Nature">
        <title>The tomato genome sequence provides insights into fleshy fruit evolution.</title>
        <authorList>
            <consortium name="Tomato Genome Consortium"/>
        </authorList>
    </citation>
    <scope>NUCLEOTIDE SEQUENCE [LARGE SCALE GENOMIC DNA]</scope>
    <source>
        <strain evidence="2">cv. Heinz 1706</strain>
    </source>
</reference>
<dbReference type="EnsemblPlants" id="Solyc10g051160.1.1">
    <property type="protein sequence ID" value="Solyc10g051160.1.1"/>
    <property type="gene ID" value="Solyc10g051160.1"/>
</dbReference>
<accession>K4D0R9</accession>
<evidence type="ECO:0000313" key="3">
    <source>
        <dbReference type="Proteomes" id="UP000004994"/>
    </source>
</evidence>
<dbReference type="PaxDb" id="4081-Solyc10g051160.1.1"/>
<dbReference type="PANTHER" id="PTHR32278:SF92">
    <property type="entry name" value="F-BOX DOMAIN-CONTAINING PROTEIN"/>
    <property type="match status" value="1"/>
</dbReference>
<dbReference type="KEGG" id="sly:101265490"/>
<proteinExistence type="predicted"/>
<dbReference type="InterPro" id="IPR001810">
    <property type="entry name" value="F-box_dom"/>
</dbReference>
<dbReference type="Pfam" id="PF14299">
    <property type="entry name" value="PP2"/>
    <property type="match status" value="1"/>
</dbReference>
<sequence>MENLNRNGKYKRSVSLLSMLSDDCIEEIMALTSPLDVCHISLVSKSLRSAANSDSVWERFLPSDYQSIISASSTSVPDFASKKDLYVYLCHHPLLIDAGHKSFSLEKWTGKKCYFLGARDLDIPLVDRLSYWKWTSESRFPEVAALKRVWSLDIGGTIRAGVLSPRTSYVAYLVYIFGDEFGFSYRPSEVSVGVSSVELDKRFAILVPEDEESIYNLTPDLEDRLKKVYEEAVRPNLPSAGEHNDICLALQHLPLQLLPENVSKSLFGSA</sequence>
<organism evidence="2">
    <name type="scientific">Solanum lycopersicum</name>
    <name type="common">Tomato</name>
    <name type="synonym">Lycopersicon esculentum</name>
    <dbReference type="NCBI Taxonomy" id="4081"/>
    <lineage>
        <taxon>Eukaryota</taxon>
        <taxon>Viridiplantae</taxon>
        <taxon>Streptophyta</taxon>
        <taxon>Embryophyta</taxon>
        <taxon>Tracheophyta</taxon>
        <taxon>Spermatophyta</taxon>
        <taxon>Magnoliopsida</taxon>
        <taxon>eudicotyledons</taxon>
        <taxon>Gunneridae</taxon>
        <taxon>Pentapetalae</taxon>
        <taxon>asterids</taxon>
        <taxon>lamiids</taxon>
        <taxon>Solanales</taxon>
        <taxon>Solanaceae</taxon>
        <taxon>Solanoideae</taxon>
        <taxon>Solaneae</taxon>
        <taxon>Solanum</taxon>
        <taxon>Solanum subgen. Lycopersicon</taxon>
    </lineage>
</organism>
<evidence type="ECO:0000313" key="2">
    <source>
        <dbReference type="EnsemblPlants" id="Solyc10g051160.1.1"/>
    </source>
</evidence>
<gene>
    <name evidence="2" type="primary">LOC101265490</name>
</gene>
<dbReference type="Pfam" id="PF00646">
    <property type="entry name" value="F-box"/>
    <property type="match status" value="1"/>
</dbReference>
<dbReference type="Gene3D" id="1.20.1280.50">
    <property type="match status" value="1"/>
</dbReference>
<dbReference type="InterPro" id="IPR025886">
    <property type="entry name" value="PP2-like"/>
</dbReference>
<dbReference type="CDD" id="cd22162">
    <property type="entry name" value="F-box_AtSKIP3-like"/>
    <property type="match status" value="1"/>
</dbReference>
<dbReference type="OrthoDB" id="1301777at2759"/>
<dbReference type="HOGENOM" id="CLU_050973_0_0_1"/>
<dbReference type="SUPFAM" id="SSF81383">
    <property type="entry name" value="F-box domain"/>
    <property type="match status" value="1"/>
</dbReference>
<dbReference type="InterPro" id="IPR036047">
    <property type="entry name" value="F-box-like_dom_sf"/>
</dbReference>
<dbReference type="STRING" id="4081.K4D0R9"/>
<keyword evidence="3" id="KW-1185">Reference proteome</keyword>
<name>K4D0R9_SOLLC</name>
<feature type="domain" description="F-box" evidence="1">
    <location>
        <begin position="20"/>
        <end position="60"/>
    </location>
</feature>
<dbReference type="PhylomeDB" id="K4D0R9"/>
<dbReference type="AlphaFoldDB" id="K4D0R9"/>
<dbReference type="RefSeq" id="XP_004248894.1">
    <property type="nucleotide sequence ID" value="XM_004248846.1"/>
</dbReference>
<dbReference type="InParanoid" id="K4D0R9"/>
<dbReference type="OMA" id="SYWKWTS"/>
<dbReference type="GeneID" id="101265490"/>
<dbReference type="SMART" id="SM00256">
    <property type="entry name" value="FBOX"/>
    <property type="match status" value="1"/>
</dbReference>
<protein>
    <recommendedName>
        <fullName evidence="1">F-box domain-containing protein</fullName>
    </recommendedName>
</protein>
<dbReference type="PANTHER" id="PTHR32278">
    <property type="entry name" value="F-BOX DOMAIN-CONTAINING PROTEIN"/>
    <property type="match status" value="1"/>
</dbReference>